<evidence type="ECO:0000313" key="3">
    <source>
        <dbReference type="Proteomes" id="UP001174909"/>
    </source>
</evidence>
<name>A0AA35QT35_GEOBA</name>
<sequence>RAEVSSNRKDATSRRKRSSAILTPRKIQLTRNTSVYASQTQLLVTQCENQTLKTQENADVLSLKEAEIAAITKEIEGKTNFYNPR</sequence>
<evidence type="ECO:0000256" key="1">
    <source>
        <dbReference type="SAM" id="MobiDB-lite"/>
    </source>
</evidence>
<evidence type="ECO:0000313" key="2">
    <source>
        <dbReference type="EMBL" id="CAI7989998.1"/>
    </source>
</evidence>
<dbReference type="Proteomes" id="UP001174909">
    <property type="component" value="Unassembled WGS sequence"/>
</dbReference>
<protein>
    <submittedName>
        <fullName evidence="2">Uncharacterized protein</fullName>
    </submittedName>
</protein>
<dbReference type="AlphaFoldDB" id="A0AA35QT35"/>
<comment type="caution">
    <text evidence="2">The sequence shown here is derived from an EMBL/GenBank/DDBJ whole genome shotgun (WGS) entry which is preliminary data.</text>
</comment>
<accession>A0AA35QT35</accession>
<dbReference type="EMBL" id="CASHTH010000049">
    <property type="protein sequence ID" value="CAI7989998.1"/>
    <property type="molecule type" value="Genomic_DNA"/>
</dbReference>
<organism evidence="2 3">
    <name type="scientific">Geodia barretti</name>
    <name type="common">Barrett's horny sponge</name>
    <dbReference type="NCBI Taxonomy" id="519541"/>
    <lineage>
        <taxon>Eukaryota</taxon>
        <taxon>Metazoa</taxon>
        <taxon>Porifera</taxon>
        <taxon>Demospongiae</taxon>
        <taxon>Heteroscleromorpha</taxon>
        <taxon>Tetractinellida</taxon>
        <taxon>Astrophorina</taxon>
        <taxon>Geodiidae</taxon>
        <taxon>Geodia</taxon>
    </lineage>
</organism>
<proteinExistence type="predicted"/>
<keyword evidence="3" id="KW-1185">Reference proteome</keyword>
<feature type="region of interest" description="Disordered" evidence="1">
    <location>
        <begin position="1"/>
        <end position="20"/>
    </location>
</feature>
<feature type="compositionally biased region" description="Basic and acidic residues" evidence="1">
    <location>
        <begin position="1"/>
        <end position="13"/>
    </location>
</feature>
<feature type="non-terminal residue" evidence="2">
    <location>
        <position position="85"/>
    </location>
</feature>
<reference evidence="2" key="1">
    <citation type="submission" date="2023-03" db="EMBL/GenBank/DDBJ databases">
        <authorList>
            <person name="Steffen K."/>
            <person name="Cardenas P."/>
        </authorList>
    </citation>
    <scope>NUCLEOTIDE SEQUENCE</scope>
</reference>
<gene>
    <name evidence="2" type="ORF">GBAR_LOCUS386</name>
</gene>